<dbReference type="RefSeq" id="XP_058333324.1">
    <property type="nucleotide sequence ID" value="XM_058470183.1"/>
</dbReference>
<organism evidence="1 2">
    <name type="scientific">Penicillium chermesinum</name>
    <dbReference type="NCBI Taxonomy" id="63820"/>
    <lineage>
        <taxon>Eukaryota</taxon>
        <taxon>Fungi</taxon>
        <taxon>Dikarya</taxon>
        <taxon>Ascomycota</taxon>
        <taxon>Pezizomycotina</taxon>
        <taxon>Eurotiomycetes</taxon>
        <taxon>Eurotiomycetidae</taxon>
        <taxon>Eurotiales</taxon>
        <taxon>Aspergillaceae</taxon>
        <taxon>Penicillium</taxon>
    </lineage>
</organism>
<proteinExistence type="predicted"/>
<reference evidence="1" key="1">
    <citation type="submission" date="2022-11" db="EMBL/GenBank/DDBJ databases">
        <authorList>
            <person name="Petersen C."/>
        </authorList>
    </citation>
    <scope>NUCLEOTIDE SEQUENCE</scope>
    <source>
        <strain evidence="1">IBT 19713</strain>
    </source>
</reference>
<evidence type="ECO:0000313" key="1">
    <source>
        <dbReference type="EMBL" id="KAJ5245903.1"/>
    </source>
</evidence>
<keyword evidence="2" id="KW-1185">Reference proteome</keyword>
<dbReference type="AlphaFoldDB" id="A0A9W9TWU4"/>
<dbReference type="EMBL" id="JAPQKS010000002">
    <property type="protein sequence ID" value="KAJ5245903.1"/>
    <property type="molecule type" value="Genomic_DNA"/>
</dbReference>
<protein>
    <submittedName>
        <fullName evidence="1">Uncharacterized protein</fullName>
    </submittedName>
</protein>
<name>A0A9W9TWU4_9EURO</name>
<comment type="caution">
    <text evidence="1">The sequence shown here is derived from an EMBL/GenBank/DDBJ whole genome shotgun (WGS) entry which is preliminary data.</text>
</comment>
<dbReference type="Proteomes" id="UP001150941">
    <property type="component" value="Unassembled WGS sequence"/>
</dbReference>
<accession>A0A9W9TWU4</accession>
<gene>
    <name evidence="1" type="ORF">N7468_000886</name>
</gene>
<dbReference type="GeneID" id="83197486"/>
<sequence length="95" mass="10505">MAVHHHPGTFANSTDLVVEERNGNDHPGFKISACSYPTLHRKEAGRAAGHIWWKFDSLNGNRDSDAYVIFRKVAEISCTPASSQRSGVMNSAMNF</sequence>
<evidence type="ECO:0000313" key="2">
    <source>
        <dbReference type="Proteomes" id="UP001150941"/>
    </source>
</evidence>
<reference evidence="1" key="2">
    <citation type="journal article" date="2023" name="IMA Fungus">
        <title>Comparative genomic study of the Penicillium genus elucidates a diverse pangenome and 15 lateral gene transfer events.</title>
        <authorList>
            <person name="Petersen C."/>
            <person name="Sorensen T."/>
            <person name="Nielsen M.R."/>
            <person name="Sondergaard T.E."/>
            <person name="Sorensen J.L."/>
            <person name="Fitzpatrick D.A."/>
            <person name="Frisvad J.C."/>
            <person name="Nielsen K.L."/>
        </authorList>
    </citation>
    <scope>NUCLEOTIDE SEQUENCE</scope>
    <source>
        <strain evidence="1">IBT 19713</strain>
    </source>
</reference>